<organism evidence="1 2">
    <name type="scientific">Salana multivorans</name>
    <dbReference type="NCBI Taxonomy" id="120377"/>
    <lineage>
        <taxon>Bacteria</taxon>
        <taxon>Bacillati</taxon>
        <taxon>Actinomycetota</taxon>
        <taxon>Actinomycetes</taxon>
        <taxon>Micrococcales</taxon>
        <taxon>Beutenbergiaceae</taxon>
        <taxon>Salana</taxon>
    </lineage>
</organism>
<evidence type="ECO:0000313" key="1">
    <source>
        <dbReference type="EMBL" id="ROR95521.1"/>
    </source>
</evidence>
<dbReference type="AlphaFoldDB" id="A0A3N2D6W3"/>
<reference evidence="1 2" key="1">
    <citation type="submission" date="2018-11" db="EMBL/GenBank/DDBJ databases">
        <title>Sequencing the genomes of 1000 actinobacteria strains.</title>
        <authorList>
            <person name="Klenk H.-P."/>
        </authorList>
    </citation>
    <scope>NUCLEOTIDE SEQUENCE [LARGE SCALE GENOMIC DNA]</scope>
    <source>
        <strain evidence="1 2">DSM 13521</strain>
    </source>
</reference>
<evidence type="ECO:0000313" key="2">
    <source>
        <dbReference type="Proteomes" id="UP000275356"/>
    </source>
</evidence>
<dbReference type="Proteomes" id="UP000275356">
    <property type="component" value="Unassembled WGS sequence"/>
</dbReference>
<sequence length="352" mass="39146">MTDALNRSHIADFRVEVLNGREELRGDLRGLLSARVEENIDAENQHVGQLKIRAVDSGFPIDWIDDRVRIYKTVEDQEFLIGTLMTTWPTEYQRPTGVEVTIGLVGKVAVLERDKVDTAYSLAAGANVVDAVKALIASTGETAMAVTPSPKTLREGMVWPPATSRREIINDLLQSINYMSIHCDRQGRYIIAPWIAPADRPIAYEFREGETSIHLPTWQREADLSTVPNKFIAVSPGTDEEPALVGVATNENPNSPFSYQGRGNRWITERDTAVEAPDQTTIDAIAARRLQGFLSPTAALLVQHAFRPECLPHARVRFVSQGTDTTATIRRQVMTCGSTDLVEAEWREAIRI</sequence>
<keyword evidence="2" id="KW-1185">Reference proteome</keyword>
<proteinExistence type="predicted"/>
<comment type="caution">
    <text evidence="1">The sequence shown here is derived from an EMBL/GenBank/DDBJ whole genome shotgun (WGS) entry which is preliminary data.</text>
</comment>
<gene>
    <name evidence="1" type="ORF">EDD28_0077</name>
</gene>
<evidence type="ECO:0008006" key="3">
    <source>
        <dbReference type="Google" id="ProtNLM"/>
    </source>
</evidence>
<accession>A0A3N2D6W3</accession>
<dbReference type="EMBL" id="RKHQ01000001">
    <property type="protein sequence ID" value="ROR95521.1"/>
    <property type="molecule type" value="Genomic_DNA"/>
</dbReference>
<dbReference type="RefSeq" id="WP_123737833.1">
    <property type="nucleotide sequence ID" value="NZ_RKHQ01000001.1"/>
</dbReference>
<protein>
    <recommendedName>
        <fullName evidence="3">Late control gene D protein (GPD)</fullName>
    </recommendedName>
</protein>
<name>A0A3N2D6W3_9MICO</name>
<dbReference type="OrthoDB" id="3330133at2"/>